<name>A0A5B6UZX8_9ROSI</name>
<protein>
    <submittedName>
        <fullName evidence="1">Reverse transcriptase</fullName>
    </submittedName>
</protein>
<keyword evidence="2" id="KW-1185">Reference proteome</keyword>
<keyword evidence="1" id="KW-0695">RNA-directed DNA polymerase</keyword>
<dbReference type="AlphaFoldDB" id="A0A5B6UZX8"/>
<evidence type="ECO:0000313" key="1">
    <source>
        <dbReference type="EMBL" id="KAA3461965.1"/>
    </source>
</evidence>
<evidence type="ECO:0000313" key="2">
    <source>
        <dbReference type="Proteomes" id="UP000325315"/>
    </source>
</evidence>
<sequence>MVLFKTIMPERGLQQGDPVSPYLFFYIEAFSKMGIRASINGPRINHLFFTNDAFLFVRNKKGEAKTVLKDFTKALGQDINFDKSMIMFSPNTPFDQQQHYSDLFGMKVVNMLDNYLGLPLPVGEKKTVAFQSVINRFYARLPVGQRNFSPMAVSLMTCNPRLAERGGLVTSEAESLLPERHGGLGFCGLYLFNVALLGRQVWRHIHVKNILCYQVLSSKYFFGDFHPKDVD</sequence>
<proteinExistence type="predicted"/>
<organism evidence="1 2">
    <name type="scientific">Gossypium australe</name>
    <dbReference type="NCBI Taxonomy" id="47621"/>
    <lineage>
        <taxon>Eukaryota</taxon>
        <taxon>Viridiplantae</taxon>
        <taxon>Streptophyta</taxon>
        <taxon>Embryophyta</taxon>
        <taxon>Tracheophyta</taxon>
        <taxon>Spermatophyta</taxon>
        <taxon>Magnoliopsida</taxon>
        <taxon>eudicotyledons</taxon>
        <taxon>Gunneridae</taxon>
        <taxon>Pentapetalae</taxon>
        <taxon>rosids</taxon>
        <taxon>malvids</taxon>
        <taxon>Malvales</taxon>
        <taxon>Malvaceae</taxon>
        <taxon>Malvoideae</taxon>
        <taxon>Gossypium</taxon>
    </lineage>
</organism>
<dbReference type="OrthoDB" id="1110547at2759"/>
<accession>A0A5B6UZX8</accession>
<comment type="caution">
    <text evidence="1">The sequence shown here is derived from an EMBL/GenBank/DDBJ whole genome shotgun (WGS) entry which is preliminary data.</text>
</comment>
<keyword evidence="1" id="KW-0548">Nucleotidyltransferase</keyword>
<dbReference type="GO" id="GO:0003964">
    <property type="term" value="F:RNA-directed DNA polymerase activity"/>
    <property type="evidence" value="ECO:0007669"/>
    <property type="project" value="UniProtKB-KW"/>
</dbReference>
<dbReference type="EMBL" id="SMMG02000009">
    <property type="protein sequence ID" value="KAA3461965.1"/>
    <property type="molecule type" value="Genomic_DNA"/>
</dbReference>
<keyword evidence="1" id="KW-0808">Transferase</keyword>
<dbReference type="PANTHER" id="PTHR33116:SF86">
    <property type="entry name" value="REVERSE TRANSCRIPTASE DOMAIN-CONTAINING PROTEIN"/>
    <property type="match status" value="1"/>
</dbReference>
<gene>
    <name evidence="1" type="ORF">EPI10_028494</name>
</gene>
<dbReference type="PANTHER" id="PTHR33116">
    <property type="entry name" value="REVERSE TRANSCRIPTASE ZINC-BINDING DOMAIN-CONTAINING PROTEIN-RELATED-RELATED"/>
    <property type="match status" value="1"/>
</dbReference>
<reference evidence="2" key="1">
    <citation type="journal article" date="2019" name="Plant Biotechnol. J.">
        <title>Genome sequencing of the Australian wild diploid species Gossypium australe highlights disease resistance and delayed gland morphogenesis.</title>
        <authorList>
            <person name="Cai Y."/>
            <person name="Cai X."/>
            <person name="Wang Q."/>
            <person name="Wang P."/>
            <person name="Zhang Y."/>
            <person name="Cai C."/>
            <person name="Xu Y."/>
            <person name="Wang K."/>
            <person name="Zhou Z."/>
            <person name="Wang C."/>
            <person name="Geng S."/>
            <person name="Li B."/>
            <person name="Dong Q."/>
            <person name="Hou Y."/>
            <person name="Wang H."/>
            <person name="Ai P."/>
            <person name="Liu Z."/>
            <person name="Yi F."/>
            <person name="Sun M."/>
            <person name="An G."/>
            <person name="Cheng J."/>
            <person name="Zhang Y."/>
            <person name="Shi Q."/>
            <person name="Xie Y."/>
            <person name="Shi X."/>
            <person name="Chang Y."/>
            <person name="Huang F."/>
            <person name="Chen Y."/>
            <person name="Hong S."/>
            <person name="Mi L."/>
            <person name="Sun Q."/>
            <person name="Zhang L."/>
            <person name="Zhou B."/>
            <person name="Peng R."/>
            <person name="Zhang X."/>
            <person name="Liu F."/>
        </authorList>
    </citation>
    <scope>NUCLEOTIDE SEQUENCE [LARGE SCALE GENOMIC DNA]</scope>
    <source>
        <strain evidence="2">cv. PA1801</strain>
    </source>
</reference>
<dbReference type="Proteomes" id="UP000325315">
    <property type="component" value="Unassembled WGS sequence"/>
</dbReference>